<dbReference type="RefSeq" id="WP_306432742.1">
    <property type="nucleotide sequence ID" value="NZ_CDGG01000001.1"/>
</dbReference>
<keyword evidence="2" id="KW-0808">Transferase</keyword>
<organism evidence="2 3">
    <name type="scientific">Oceanobacillus oncorhynchi</name>
    <dbReference type="NCBI Taxonomy" id="545501"/>
    <lineage>
        <taxon>Bacteria</taxon>
        <taxon>Bacillati</taxon>
        <taxon>Bacillota</taxon>
        <taxon>Bacilli</taxon>
        <taxon>Bacillales</taxon>
        <taxon>Bacillaceae</taxon>
        <taxon>Oceanobacillus</taxon>
    </lineage>
</organism>
<evidence type="ECO:0000313" key="3">
    <source>
        <dbReference type="Proteomes" id="UP000040453"/>
    </source>
</evidence>
<dbReference type="EMBL" id="CDGG01000001">
    <property type="protein sequence ID" value="CEI83045.1"/>
    <property type="molecule type" value="Genomic_DNA"/>
</dbReference>
<dbReference type="PROSITE" id="PS50206">
    <property type="entry name" value="RHODANESE_3"/>
    <property type="match status" value="1"/>
</dbReference>
<keyword evidence="3" id="KW-1185">Reference proteome</keyword>
<dbReference type="InterPro" id="IPR036873">
    <property type="entry name" value="Rhodanese-like_dom_sf"/>
</dbReference>
<proteinExistence type="predicted"/>
<dbReference type="Gene3D" id="3.40.250.10">
    <property type="entry name" value="Rhodanese-like domain"/>
    <property type="match status" value="1"/>
</dbReference>
<name>A0A0A1MCF6_9BACI</name>
<protein>
    <submittedName>
        <fullName evidence="2">Thiosulfate sulfurtransferase GlpE</fullName>
    </submittedName>
</protein>
<dbReference type="SUPFAM" id="SSF52821">
    <property type="entry name" value="Rhodanese/Cell cycle control phosphatase"/>
    <property type="match status" value="1"/>
</dbReference>
<evidence type="ECO:0000313" key="2">
    <source>
        <dbReference type="EMBL" id="CEI83045.1"/>
    </source>
</evidence>
<sequence>MEKDVMKSIQVNELAKKIRQCQHINIIDVREEIEVAAGKIPEAKHIPLGELADSLEKLDKNEHYYLICHSGGRSSTACDFLTEQGYDVINITGGMMAWQGEIE</sequence>
<dbReference type="GO" id="GO:0016740">
    <property type="term" value="F:transferase activity"/>
    <property type="evidence" value="ECO:0007669"/>
    <property type="project" value="UniProtKB-KW"/>
</dbReference>
<accession>A0A0A1MCF6</accession>
<evidence type="ECO:0000259" key="1">
    <source>
        <dbReference type="PROSITE" id="PS50206"/>
    </source>
</evidence>
<dbReference type="Proteomes" id="UP000040453">
    <property type="component" value="Unassembled WGS sequence"/>
</dbReference>
<dbReference type="Pfam" id="PF00581">
    <property type="entry name" value="Rhodanese"/>
    <property type="match status" value="1"/>
</dbReference>
<feature type="domain" description="Rhodanese" evidence="1">
    <location>
        <begin position="20"/>
        <end position="103"/>
    </location>
</feature>
<dbReference type="SMART" id="SM00450">
    <property type="entry name" value="RHOD"/>
    <property type="match status" value="1"/>
</dbReference>
<dbReference type="InterPro" id="IPR050229">
    <property type="entry name" value="GlpE_sulfurtransferase"/>
</dbReference>
<dbReference type="CDD" id="cd00158">
    <property type="entry name" value="RHOD"/>
    <property type="match status" value="1"/>
</dbReference>
<reference evidence="2 3" key="1">
    <citation type="submission" date="2014-11" db="EMBL/GenBank/DDBJ databases">
        <authorList>
            <person name="Urmite Genomes Urmite Genomes"/>
        </authorList>
    </citation>
    <scope>NUCLEOTIDE SEQUENCE [LARGE SCALE GENOMIC DNA]</scope>
    <source>
        <strain evidence="2 3">Oc5</strain>
    </source>
</reference>
<dbReference type="AlphaFoldDB" id="A0A0A1MCF6"/>
<dbReference type="PANTHER" id="PTHR43031:SF17">
    <property type="entry name" value="SULFURTRANSFERASE YTWF-RELATED"/>
    <property type="match status" value="1"/>
</dbReference>
<dbReference type="PANTHER" id="PTHR43031">
    <property type="entry name" value="FAD-DEPENDENT OXIDOREDUCTASE"/>
    <property type="match status" value="1"/>
</dbReference>
<gene>
    <name evidence="2" type="primary">glpE_4</name>
    <name evidence="2" type="ORF">BN997_02934</name>
</gene>
<dbReference type="InterPro" id="IPR001763">
    <property type="entry name" value="Rhodanese-like_dom"/>
</dbReference>
<dbReference type="STRING" id="545501.BN997_02934"/>